<evidence type="ECO:0000313" key="2">
    <source>
        <dbReference type="Proteomes" id="UP000642748"/>
    </source>
</evidence>
<accession>A0A8J3VRJ1</accession>
<protein>
    <submittedName>
        <fullName evidence="1">Uncharacterized protein</fullName>
    </submittedName>
</protein>
<gene>
    <name evidence="1" type="ORF">Raf01_44270</name>
</gene>
<name>A0A8J3VRJ1_9ACTN</name>
<comment type="caution">
    <text evidence="1">The sequence shown here is derived from an EMBL/GenBank/DDBJ whole genome shotgun (WGS) entry which is preliminary data.</text>
</comment>
<reference evidence="1" key="1">
    <citation type="submission" date="2021-01" db="EMBL/GenBank/DDBJ databases">
        <title>Whole genome shotgun sequence of Rugosimonospora africana NBRC 104875.</title>
        <authorList>
            <person name="Komaki H."/>
            <person name="Tamura T."/>
        </authorList>
    </citation>
    <scope>NUCLEOTIDE SEQUENCE</scope>
    <source>
        <strain evidence="1">NBRC 104875</strain>
    </source>
</reference>
<evidence type="ECO:0000313" key="1">
    <source>
        <dbReference type="EMBL" id="GIH16255.1"/>
    </source>
</evidence>
<organism evidence="1 2">
    <name type="scientific">Rugosimonospora africana</name>
    <dbReference type="NCBI Taxonomy" id="556532"/>
    <lineage>
        <taxon>Bacteria</taxon>
        <taxon>Bacillati</taxon>
        <taxon>Actinomycetota</taxon>
        <taxon>Actinomycetes</taxon>
        <taxon>Micromonosporales</taxon>
        <taxon>Micromonosporaceae</taxon>
        <taxon>Rugosimonospora</taxon>
    </lineage>
</organism>
<keyword evidence="2" id="KW-1185">Reference proteome</keyword>
<proteinExistence type="predicted"/>
<dbReference type="AlphaFoldDB" id="A0A8J3VRJ1"/>
<dbReference type="EMBL" id="BONZ01000041">
    <property type="protein sequence ID" value="GIH16255.1"/>
    <property type="molecule type" value="Genomic_DNA"/>
</dbReference>
<dbReference type="Proteomes" id="UP000642748">
    <property type="component" value="Unassembled WGS sequence"/>
</dbReference>
<sequence length="145" mass="15102">MLTRVPLAGGGIGTATVANVDPSGANRNAVRNAGNFDLHATEVVAVGALPPRHEVQELKRRTGGSLRNASDGQVNVRLTDARQIGSAPRVRLRLADGEHAAAYVEVGAGAEQRVRLPVSVGPMPLETVRVNVSETMVPLGMSPPS</sequence>